<dbReference type="PANTHER" id="PTHR16124:SF3">
    <property type="entry name" value="MIS18-BINDING PROTEIN 1"/>
    <property type="match status" value="1"/>
</dbReference>
<feature type="region of interest" description="Disordered" evidence="1">
    <location>
        <begin position="461"/>
        <end position="612"/>
    </location>
</feature>
<feature type="compositionally biased region" description="Basic and acidic residues" evidence="1">
    <location>
        <begin position="482"/>
        <end position="505"/>
    </location>
</feature>
<feature type="compositionally biased region" description="Basic residues" evidence="1">
    <location>
        <begin position="507"/>
        <end position="517"/>
    </location>
</feature>
<feature type="domain" description="SANTA" evidence="2">
    <location>
        <begin position="17"/>
        <end position="97"/>
    </location>
</feature>
<protein>
    <submittedName>
        <fullName evidence="3">Uncharacterized protein LOC100186430</fullName>
    </submittedName>
</protein>
<feature type="region of interest" description="Disordered" evidence="1">
    <location>
        <begin position="727"/>
        <end position="747"/>
    </location>
</feature>
<sequence>MSAHQFSVHSSSPKTAVELISWSIYPVLGDQAIKVVGCLKESGHKKASGVITNRVNARCVSSKSGTTYNLVGPICDHNSLPSWLVKDFRRGFPTHWKVCVQTYLEWLESVQSDTDTEIEANDHDNELTIKHNLFKWAIHVRESQLYVEGFVLSENGVPQLYRTSAVDEAVNKRLLRTITGSFYTLKGPICLESTMQANVPSFVAHKFDNGFPENWKQWIPIMTRATEVESESFHGISDEENDTTSVWSHEMKHKKRTVVPQLEWDSFTSTNTDSTLNVSDLSTDVQIPDTVKSNRLVSKTAKNDIGIARLSVENKDMPYGDEFETPTNIKTKLTNNNTFSTVKKSKLVNKYDDLVKCTVLRSGKRLQPPDDHLSSVCDDVCTSGLQRQCEVDQLLSSPPKCFTKKHSSEPKCVKRLSTSIHTPDKNSKCNMACKVVLTRLPPKDQINTKATKIIEEKRLEATTQKEPVSDSKHCLRKRKEPTKKYSNEGKMDETNTTVAKKDSINTKKAKPKNKQISKLKANEAKTKQKPPKKKTKPNDTVSKPKESSSHSLDSQEKPSTNKPKKKRSKSVSLDESAPKRLAQNLETKRQNGTNKENETQVTKVTAKKGTLKHRRQVKQVLGALNVGPHTTDIFSDRTKSEVLNSNVGFSDINVGMFDAAVTPSTKFSYNFTTPSWFKTPVVGDTTDSLMHSKTPAHLSCEPFTQDTKSMDATDKIIVNVQKLKKKKNQKTKIHKTPNRHKKKLHVTQPFASLFNKSKDSIHSSDDEYFSDS</sequence>
<reference evidence="3" key="1">
    <citation type="submission" date="2020-04" db="EMBL/GenBank/DDBJ databases">
        <authorList>
            <person name="Neveu A P."/>
        </authorList>
    </citation>
    <scope>NUCLEOTIDE SEQUENCE</scope>
    <source>
        <tissue evidence="3">Whole embryo</tissue>
    </source>
</reference>
<dbReference type="InterPro" id="IPR039110">
    <property type="entry name" value="KNL2-like"/>
</dbReference>
<gene>
    <name evidence="3" type="primary">LOC100186430</name>
</gene>
<accession>A0A6F9DJ66</accession>
<dbReference type="GO" id="GO:0000775">
    <property type="term" value="C:chromosome, centromeric region"/>
    <property type="evidence" value="ECO:0007669"/>
    <property type="project" value="TreeGrafter"/>
</dbReference>
<dbReference type="EMBL" id="LR787144">
    <property type="protein sequence ID" value="CAB3263006.1"/>
    <property type="molecule type" value="mRNA"/>
</dbReference>
<name>A0A6F9DJ66_9ASCI</name>
<feature type="compositionally biased region" description="Basic and acidic residues" evidence="1">
    <location>
        <begin position="542"/>
        <end position="556"/>
    </location>
</feature>
<dbReference type="Pfam" id="PF09133">
    <property type="entry name" value="SANTA"/>
    <property type="match status" value="2"/>
</dbReference>
<evidence type="ECO:0000256" key="1">
    <source>
        <dbReference type="SAM" id="MobiDB-lite"/>
    </source>
</evidence>
<proteinExistence type="evidence at transcript level"/>
<dbReference type="InterPro" id="IPR015216">
    <property type="entry name" value="SANTA"/>
</dbReference>
<feature type="compositionally biased region" description="Polar residues" evidence="1">
    <location>
        <begin position="590"/>
        <end position="603"/>
    </location>
</feature>
<evidence type="ECO:0000259" key="2">
    <source>
        <dbReference type="Pfam" id="PF09133"/>
    </source>
</evidence>
<dbReference type="PANTHER" id="PTHR16124">
    <property type="entry name" value="MIS18-BINDING PROTEIN 1"/>
    <property type="match status" value="1"/>
</dbReference>
<organism evidence="3">
    <name type="scientific">Phallusia mammillata</name>
    <dbReference type="NCBI Taxonomy" id="59560"/>
    <lineage>
        <taxon>Eukaryota</taxon>
        <taxon>Metazoa</taxon>
        <taxon>Chordata</taxon>
        <taxon>Tunicata</taxon>
        <taxon>Ascidiacea</taxon>
        <taxon>Phlebobranchia</taxon>
        <taxon>Ascidiidae</taxon>
        <taxon>Phallusia</taxon>
    </lineage>
</organism>
<feature type="domain" description="SANTA" evidence="2">
    <location>
        <begin position="133"/>
        <end position="217"/>
    </location>
</feature>
<feature type="compositionally biased region" description="Basic residues" evidence="1">
    <location>
        <begin position="727"/>
        <end position="745"/>
    </location>
</feature>
<dbReference type="AlphaFoldDB" id="A0A6F9DJ66"/>
<evidence type="ECO:0000313" key="3">
    <source>
        <dbReference type="EMBL" id="CAB3263006.1"/>
    </source>
</evidence>